<feature type="region of interest" description="Disordered" evidence="1">
    <location>
        <begin position="106"/>
        <end position="127"/>
    </location>
</feature>
<comment type="caution">
    <text evidence="2">The sequence shown here is derived from an EMBL/GenBank/DDBJ whole genome shotgun (WGS) entry which is preliminary data.</text>
</comment>
<dbReference type="AlphaFoldDB" id="A0A367ZNK6"/>
<feature type="compositionally biased region" description="Polar residues" evidence="1">
    <location>
        <begin position="114"/>
        <end position="127"/>
    </location>
</feature>
<proteinExistence type="predicted"/>
<organism evidence="2 3">
    <name type="scientific">Candidatus Ozemobacter sibiricus</name>
    <dbReference type="NCBI Taxonomy" id="2268124"/>
    <lineage>
        <taxon>Bacteria</taxon>
        <taxon>Candidatus Ozemobacteria</taxon>
        <taxon>Candidatus Ozemobacterales</taxon>
        <taxon>Candidatus Ozemobacteraceae</taxon>
        <taxon>Candidatus Ozemobacter</taxon>
    </lineage>
</organism>
<gene>
    <name evidence="2" type="ORF">OZSIB_4102</name>
</gene>
<evidence type="ECO:0000313" key="3">
    <source>
        <dbReference type="Proteomes" id="UP000252355"/>
    </source>
</evidence>
<protein>
    <submittedName>
        <fullName evidence="2">Uncharacterized protein</fullName>
    </submittedName>
</protein>
<sequence>MALAKILNPMTSPADRVRIAAEFGIDLAKYGIDKSGNLIKAGKQIGEKVGSAISNAGSQAKDAVGTVGGKIVKPIGKAIEKVNEVPNPGKAVIQGAKTTIKNIFDKDGQRPQEPVTTETTAGSAMNE</sequence>
<dbReference type="Proteomes" id="UP000252355">
    <property type="component" value="Unassembled WGS sequence"/>
</dbReference>
<name>A0A367ZNK6_9BACT</name>
<evidence type="ECO:0000313" key="2">
    <source>
        <dbReference type="EMBL" id="RCK79630.1"/>
    </source>
</evidence>
<dbReference type="EMBL" id="QOQW01000011">
    <property type="protein sequence ID" value="RCK79630.1"/>
    <property type="molecule type" value="Genomic_DNA"/>
</dbReference>
<reference evidence="2 3" key="1">
    <citation type="submission" date="2018-05" db="EMBL/GenBank/DDBJ databases">
        <title>A metagenomic window into the 2 km-deep terrestrial subsurface aquifer revealed taxonomically and functionally diverse microbial community comprising novel uncultured bacterial lineages.</title>
        <authorList>
            <person name="Kadnikov V.V."/>
            <person name="Mardanov A.V."/>
            <person name="Beletsky A.V."/>
            <person name="Banks D."/>
            <person name="Pimenov N.V."/>
            <person name="Frank Y.A."/>
            <person name="Karnachuk O.V."/>
            <person name="Ravin N.V."/>
        </authorList>
    </citation>
    <scope>NUCLEOTIDE SEQUENCE [LARGE SCALE GENOMIC DNA]</scope>
    <source>
        <strain evidence="2">BY5</strain>
    </source>
</reference>
<accession>A0A367ZNK6</accession>
<evidence type="ECO:0000256" key="1">
    <source>
        <dbReference type="SAM" id="MobiDB-lite"/>
    </source>
</evidence>